<evidence type="ECO:0000256" key="1">
    <source>
        <dbReference type="PROSITE-ProRule" id="PRU00023"/>
    </source>
</evidence>
<sequence length="197" mass="22118">MPQVFGATSFSDEDGPDGDGCDAADGESDAGEPIPPNRKAADELLEEEEFWTKAQEALEDRGRRERLLKFMKKHRFKDVNSSSGWFFNFRFPLHAAVADNDAEMVRILLHFKAKTKLKDASGWSARQLARKRNLNGSHDTVLQILNEHAMARRKKAAARRAAREAKHHGGSTFVELEGQNEESKVQAKKDEESPEGI</sequence>
<evidence type="ECO:0000313" key="3">
    <source>
        <dbReference type="EMBL" id="CAE7328321.1"/>
    </source>
</evidence>
<keyword evidence="4" id="KW-1185">Reference proteome</keyword>
<accession>A0A812NUA6</accession>
<evidence type="ECO:0000256" key="2">
    <source>
        <dbReference type="SAM" id="MobiDB-lite"/>
    </source>
</evidence>
<feature type="region of interest" description="Disordered" evidence="2">
    <location>
        <begin position="1"/>
        <end position="45"/>
    </location>
</feature>
<dbReference type="EMBL" id="CAJNDS010002102">
    <property type="protein sequence ID" value="CAE7328321.1"/>
    <property type="molecule type" value="Genomic_DNA"/>
</dbReference>
<dbReference type="InterPro" id="IPR036770">
    <property type="entry name" value="Ankyrin_rpt-contain_sf"/>
</dbReference>
<dbReference type="PROSITE" id="PS50088">
    <property type="entry name" value="ANK_REPEAT"/>
    <property type="match status" value="1"/>
</dbReference>
<dbReference type="Gene3D" id="1.25.40.20">
    <property type="entry name" value="Ankyrin repeat-containing domain"/>
    <property type="match status" value="1"/>
</dbReference>
<keyword evidence="1" id="KW-0040">ANK repeat</keyword>
<organism evidence="3 4">
    <name type="scientific">Symbiodinium natans</name>
    <dbReference type="NCBI Taxonomy" id="878477"/>
    <lineage>
        <taxon>Eukaryota</taxon>
        <taxon>Sar</taxon>
        <taxon>Alveolata</taxon>
        <taxon>Dinophyceae</taxon>
        <taxon>Suessiales</taxon>
        <taxon>Symbiodiniaceae</taxon>
        <taxon>Symbiodinium</taxon>
    </lineage>
</organism>
<dbReference type="AlphaFoldDB" id="A0A812NUA6"/>
<feature type="compositionally biased region" description="Acidic residues" evidence="2">
    <location>
        <begin position="11"/>
        <end position="30"/>
    </location>
</feature>
<feature type="compositionally biased region" description="Basic residues" evidence="2">
    <location>
        <begin position="156"/>
        <end position="169"/>
    </location>
</feature>
<gene>
    <name evidence="3" type="ORF">SNAT2548_LOCUS17194</name>
</gene>
<comment type="caution">
    <text evidence="3">The sequence shown here is derived from an EMBL/GenBank/DDBJ whole genome shotgun (WGS) entry which is preliminary data.</text>
</comment>
<feature type="region of interest" description="Disordered" evidence="2">
    <location>
        <begin position="156"/>
        <end position="197"/>
    </location>
</feature>
<dbReference type="InterPro" id="IPR002110">
    <property type="entry name" value="Ankyrin_rpt"/>
</dbReference>
<feature type="compositionally biased region" description="Basic and acidic residues" evidence="2">
    <location>
        <begin position="181"/>
        <end position="191"/>
    </location>
</feature>
<dbReference type="OrthoDB" id="10338253at2759"/>
<proteinExistence type="predicted"/>
<feature type="repeat" description="ANK" evidence="1">
    <location>
        <begin position="88"/>
        <end position="120"/>
    </location>
</feature>
<reference evidence="3" key="1">
    <citation type="submission" date="2021-02" db="EMBL/GenBank/DDBJ databases">
        <authorList>
            <person name="Dougan E. K."/>
            <person name="Rhodes N."/>
            <person name="Thang M."/>
            <person name="Chan C."/>
        </authorList>
    </citation>
    <scope>NUCLEOTIDE SEQUENCE</scope>
</reference>
<feature type="compositionally biased region" description="Polar residues" evidence="2">
    <location>
        <begin position="1"/>
        <end position="10"/>
    </location>
</feature>
<protein>
    <submittedName>
        <fullName evidence="3">Uncharacterized protein</fullName>
    </submittedName>
</protein>
<dbReference type="Proteomes" id="UP000604046">
    <property type="component" value="Unassembled WGS sequence"/>
</dbReference>
<dbReference type="SUPFAM" id="SSF48403">
    <property type="entry name" value="Ankyrin repeat"/>
    <property type="match status" value="1"/>
</dbReference>
<name>A0A812NUA6_9DINO</name>
<evidence type="ECO:0000313" key="4">
    <source>
        <dbReference type="Proteomes" id="UP000604046"/>
    </source>
</evidence>